<organism evidence="1 2">
    <name type="scientific">Perca fluviatilis</name>
    <name type="common">European perch</name>
    <dbReference type="NCBI Taxonomy" id="8168"/>
    <lineage>
        <taxon>Eukaryota</taxon>
        <taxon>Metazoa</taxon>
        <taxon>Chordata</taxon>
        <taxon>Craniata</taxon>
        <taxon>Vertebrata</taxon>
        <taxon>Euteleostomi</taxon>
        <taxon>Actinopterygii</taxon>
        <taxon>Neopterygii</taxon>
        <taxon>Teleostei</taxon>
        <taxon>Neoteleostei</taxon>
        <taxon>Acanthomorphata</taxon>
        <taxon>Eupercaria</taxon>
        <taxon>Perciformes</taxon>
        <taxon>Percoidei</taxon>
        <taxon>Percidae</taxon>
        <taxon>Percinae</taxon>
        <taxon>Perca</taxon>
    </lineage>
</organism>
<accession>A0A6A5F1C2</accession>
<evidence type="ECO:0000313" key="1">
    <source>
        <dbReference type="EMBL" id="KAF1381824.1"/>
    </source>
</evidence>
<name>A0A6A5F1C2_PERFL</name>
<keyword evidence="2" id="KW-1185">Reference proteome</keyword>
<protein>
    <submittedName>
        <fullName evidence="1">Uncharacterized protein</fullName>
    </submittedName>
</protein>
<gene>
    <name evidence="1" type="ORF">PFLUV_G00158020</name>
</gene>
<proteinExistence type="predicted"/>
<evidence type="ECO:0000313" key="2">
    <source>
        <dbReference type="Proteomes" id="UP000465112"/>
    </source>
</evidence>
<reference evidence="1 2" key="1">
    <citation type="submission" date="2019-06" db="EMBL/GenBank/DDBJ databases">
        <title>A chromosome-scale genome assembly of the European perch, Perca fluviatilis.</title>
        <authorList>
            <person name="Roques C."/>
            <person name="Zahm M."/>
            <person name="Cabau C."/>
            <person name="Klopp C."/>
            <person name="Bouchez O."/>
            <person name="Donnadieu C."/>
            <person name="Kuhl H."/>
            <person name="Gislard M."/>
            <person name="Guendouz S."/>
            <person name="Journot L."/>
            <person name="Haffray P."/>
            <person name="Bestin A."/>
            <person name="Morvezen R."/>
            <person name="Feron R."/>
            <person name="Wen M."/>
            <person name="Jouanno E."/>
            <person name="Herpin A."/>
            <person name="Schartl M."/>
            <person name="Postlethwait J."/>
            <person name="Schaerlinger B."/>
            <person name="Chardard D."/>
            <person name="Lecocq T."/>
            <person name="Poncet C."/>
            <person name="Jaffrelo L."/>
            <person name="Lampietro C."/>
            <person name="Guiguen Y."/>
        </authorList>
    </citation>
    <scope>NUCLEOTIDE SEQUENCE [LARGE SCALE GENOMIC DNA]</scope>
    <source>
        <tissue evidence="1">Blood</tissue>
    </source>
</reference>
<dbReference type="Proteomes" id="UP000465112">
    <property type="component" value="Chromosome 13"/>
</dbReference>
<dbReference type="EMBL" id="VHII01000013">
    <property type="protein sequence ID" value="KAF1381824.1"/>
    <property type="molecule type" value="Genomic_DNA"/>
</dbReference>
<sequence>MKNNRDTYPVQLVEGRDVLQASNHLPGLTKVQVFMPHVFIGVHKALLCTGEAGETYNIRNSVQQQHQTNCHPTCSSNHTTARPLLYSCNLQKTSSTFHLLTQHKYHHSITAAHKVLWSHDNFSCDVCLFVRVLQSTPGACDLCSDL</sequence>
<comment type="caution">
    <text evidence="1">The sequence shown here is derived from an EMBL/GenBank/DDBJ whole genome shotgun (WGS) entry which is preliminary data.</text>
</comment>
<dbReference type="AlphaFoldDB" id="A0A6A5F1C2"/>